<dbReference type="EC" id="1.1.1.3" evidence="5 18"/>
<evidence type="ECO:0000256" key="15">
    <source>
        <dbReference type="ARBA" id="ARBA00048841"/>
    </source>
</evidence>
<dbReference type="GO" id="GO:0050661">
    <property type="term" value="F:NADP binding"/>
    <property type="evidence" value="ECO:0007669"/>
    <property type="project" value="InterPro"/>
</dbReference>
<feature type="binding site" evidence="17">
    <location>
        <position position="190"/>
    </location>
    <ligand>
        <name>L-homoserine</name>
        <dbReference type="ChEBI" id="CHEBI:57476"/>
    </ligand>
</feature>
<dbReference type="NCBIfam" id="NF004976">
    <property type="entry name" value="PRK06349.1"/>
    <property type="match status" value="1"/>
</dbReference>
<organism evidence="22 23">
    <name type="scientific">Ligilactobacillus salivarius</name>
    <dbReference type="NCBI Taxonomy" id="1624"/>
    <lineage>
        <taxon>Bacteria</taxon>
        <taxon>Bacillati</taxon>
        <taxon>Bacillota</taxon>
        <taxon>Bacilli</taxon>
        <taxon>Lactobacillales</taxon>
        <taxon>Lactobacillaceae</taxon>
        <taxon>Ligilactobacillus</taxon>
    </lineage>
</organism>
<dbReference type="PROSITE" id="PS01042">
    <property type="entry name" value="HOMOSER_DHGENASE"/>
    <property type="match status" value="1"/>
</dbReference>
<feature type="active site" description="Proton donor" evidence="16">
    <location>
        <position position="205"/>
    </location>
</feature>
<evidence type="ECO:0000259" key="20">
    <source>
        <dbReference type="Pfam" id="PF00742"/>
    </source>
</evidence>
<evidence type="ECO:0000256" key="10">
    <source>
        <dbReference type="ARBA" id="ARBA00022857"/>
    </source>
</evidence>
<dbReference type="AlphaFoldDB" id="A0A2U2M2F0"/>
<keyword evidence="9" id="KW-0479">Metal-binding</keyword>
<evidence type="ECO:0000256" key="3">
    <source>
        <dbReference type="ARBA" id="ARBA00005062"/>
    </source>
</evidence>
<keyword evidence="12" id="KW-0520">NAD</keyword>
<dbReference type="SUPFAM" id="SSF51735">
    <property type="entry name" value="NAD(P)-binding Rossmann-fold domains"/>
    <property type="match status" value="1"/>
</dbReference>
<evidence type="ECO:0000313" key="23">
    <source>
        <dbReference type="Proteomes" id="UP000245607"/>
    </source>
</evidence>
<keyword evidence="10 17" id="KW-0521">NADP</keyword>
<evidence type="ECO:0000313" key="22">
    <source>
        <dbReference type="EMBL" id="PWG50926.1"/>
    </source>
</evidence>
<feature type="domain" description="Aspartate/homoserine dehydrogenase NAD-binding" evidence="21">
    <location>
        <begin position="10"/>
        <end position="129"/>
    </location>
</feature>
<dbReference type="Gene3D" id="3.30.360.10">
    <property type="entry name" value="Dihydrodipicolinate Reductase, domain 2"/>
    <property type="match status" value="1"/>
</dbReference>
<evidence type="ECO:0000256" key="11">
    <source>
        <dbReference type="ARBA" id="ARBA00023002"/>
    </source>
</evidence>
<dbReference type="InterPro" id="IPR036291">
    <property type="entry name" value="NAD(P)-bd_dom_sf"/>
</dbReference>
<reference evidence="22 23" key="1">
    <citation type="submission" date="2018-05" db="EMBL/GenBank/DDBJ databases">
        <title>Lactobacillus salivarius genome sequencing and assembly.</title>
        <authorList>
            <person name="Audisio C."/>
            <person name="Albarracin L."/>
            <person name="Torres M.J."/>
            <person name="Hebert E.M."/>
            <person name="Saavedra L."/>
        </authorList>
    </citation>
    <scope>NUCLEOTIDE SEQUENCE [LARGE SCALE GENOMIC DNA]</scope>
    <source>
        <strain evidence="22 23">A3iob</strain>
    </source>
</reference>
<dbReference type="FunFam" id="3.30.360.10:FF:000005">
    <property type="entry name" value="Homoserine dehydrogenase"/>
    <property type="match status" value="1"/>
</dbReference>
<dbReference type="RefSeq" id="WP_034982799.1">
    <property type="nucleotide sequence ID" value="NZ_JBKZCF010000001.1"/>
</dbReference>
<evidence type="ECO:0000256" key="2">
    <source>
        <dbReference type="ARBA" id="ARBA00005056"/>
    </source>
</evidence>
<feature type="binding site" evidence="17">
    <location>
        <position position="105"/>
    </location>
    <ligand>
        <name>NADPH</name>
        <dbReference type="ChEBI" id="CHEBI:57783"/>
    </ligand>
</feature>
<evidence type="ECO:0000256" key="12">
    <source>
        <dbReference type="ARBA" id="ARBA00023027"/>
    </source>
</evidence>
<dbReference type="EMBL" id="QFAS01000010">
    <property type="protein sequence ID" value="PWG50926.1"/>
    <property type="molecule type" value="Genomic_DNA"/>
</dbReference>
<dbReference type="InterPro" id="IPR019811">
    <property type="entry name" value="HDH_CS"/>
</dbReference>
<evidence type="ECO:0000256" key="8">
    <source>
        <dbReference type="ARBA" id="ARBA00022697"/>
    </source>
</evidence>
<protein>
    <recommendedName>
        <fullName evidence="6 18">Homoserine dehydrogenase</fullName>
        <ecNumber evidence="5 18">1.1.1.3</ecNumber>
    </recommendedName>
</protein>
<dbReference type="FunFam" id="3.40.50.720:FF:000062">
    <property type="entry name" value="Homoserine dehydrogenase"/>
    <property type="match status" value="1"/>
</dbReference>
<evidence type="ECO:0000256" key="14">
    <source>
        <dbReference type="ARBA" id="ARBA00023167"/>
    </source>
</evidence>
<keyword evidence="7 18" id="KW-0028">Amino-acid biosynthesis</keyword>
<feature type="binding site" evidence="17">
    <location>
        <begin position="9"/>
        <end position="16"/>
    </location>
    <ligand>
        <name>NADP(+)</name>
        <dbReference type="ChEBI" id="CHEBI:58349"/>
    </ligand>
</feature>
<evidence type="ECO:0000256" key="5">
    <source>
        <dbReference type="ARBA" id="ARBA00013213"/>
    </source>
</evidence>
<evidence type="ECO:0000259" key="21">
    <source>
        <dbReference type="Pfam" id="PF03447"/>
    </source>
</evidence>
<dbReference type="InterPro" id="IPR016204">
    <property type="entry name" value="HDH"/>
</dbReference>
<feature type="domain" description="Homoserine dehydrogenase catalytic" evidence="20">
    <location>
        <begin position="137"/>
        <end position="315"/>
    </location>
</feature>
<dbReference type="PANTHER" id="PTHR43331">
    <property type="entry name" value="HOMOSERINE DEHYDROGENASE"/>
    <property type="match status" value="1"/>
</dbReference>
<keyword evidence="8 18" id="KW-0791">Threonine biosynthesis</keyword>
<evidence type="ECO:0000256" key="17">
    <source>
        <dbReference type="PIRSR" id="PIRSR000098-2"/>
    </source>
</evidence>
<keyword evidence="11 18" id="KW-0560">Oxidoreductase</keyword>
<gene>
    <name evidence="22" type="ORF">DB362_08765</name>
</gene>
<dbReference type="Gene3D" id="3.40.50.720">
    <property type="entry name" value="NAD(P)-binding Rossmann-like Domain"/>
    <property type="match status" value="1"/>
</dbReference>
<dbReference type="GO" id="GO:0009088">
    <property type="term" value="P:threonine biosynthetic process"/>
    <property type="evidence" value="ECO:0007669"/>
    <property type="project" value="UniProtKB-UniPathway"/>
</dbReference>
<dbReference type="GO" id="GO:0004412">
    <property type="term" value="F:homoserine dehydrogenase activity"/>
    <property type="evidence" value="ECO:0007669"/>
    <property type="project" value="UniProtKB-EC"/>
</dbReference>
<comment type="pathway">
    <text evidence="3 18">Amino-acid biosynthesis; L-methionine biosynthesis via de novo pathway; L-homoserine from L-aspartate: step 3/3.</text>
</comment>
<comment type="cofactor">
    <cofactor evidence="1">
        <name>a metal cation</name>
        <dbReference type="ChEBI" id="CHEBI:25213"/>
    </cofactor>
</comment>
<keyword evidence="14 18" id="KW-0486">Methionine biosynthesis</keyword>
<accession>A0A2U2M2F0</accession>
<evidence type="ECO:0000256" key="1">
    <source>
        <dbReference type="ARBA" id="ARBA00001920"/>
    </source>
</evidence>
<evidence type="ECO:0000256" key="19">
    <source>
        <dbReference type="RuleBase" id="RU004171"/>
    </source>
</evidence>
<dbReference type="Pfam" id="PF03447">
    <property type="entry name" value="NAD_binding_3"/>
    <property type="match status" value="1"/>
</dbReference>
<evidence type="ECO:0000256" key="9">
    <source>
        <dbReference type="ARBA" id="ARBA00022723"/>
    </source>
</evidence>
<dbReference type="GO" id="GO:0046872">
    <property type="term" value="F:metal ion binding"/>
    <property type="evidence" value="ECO:0007669"/>
    <property type="project" value="UniProtKB-KW"/>
</dbReference>
<name>A0A2U2M2F0_9LACO</name>
<dbReference type="UniPathway" id="UPA00051">
    <property type="reaction ID" value="UER00465"/>
</dbReference>
<dbReference type="InterPro" id="IPR001342">
    <property type="entry name" value="HDH_cat"/>
</dbReference>
<comment type="catalytic activity">
    <reaction evidence="15">
        <text>L-homoserine + NADP(+) = L-aspartate 4-semialdehyde + NADPH + H(+)</text>
        <dbReference type="Rhea" id="RHEA:15761"/>
        <dbReference type="ChEBI" id="CHEBI:15378"/>
        <dbReference type="ChEBI" id="CHEBI:57476"/>
        <dbReference type="ChEBI" id="CHEBI:57783"/>
        <dbReference type="ChEBI" id="CHEBI:58349"/>
        <dbReference type="ChEBI" id="CHEBI:537519"/>
        <dbReference type="EC" id="1.1.1.3"/>
    </reaction>
    <physiologicalReaction direction="right-to-left" evidence="15">
        <dbReference type="Rhea" id="RHEA:15763"/>
    </physiologicalReaction>
</comment>
<evidence type="ECO:0000256" key="13">
    <source>
        <dbReference type="ARBA" id="ARBA00023053"/>
    </source>
</evidence>
<comment type="similarity">
    <text evidence="4 19">Belongs to the homoserine dehydrogenase family.</text>
</comment>
<dbReference type="PANTHER" id="PTHR43331:SF1">
    <property type="entry name" value="HOMOSERINE DEHYDROGENASE"/>
    <property type="match status" value="1"/>
</dbReference>
<dbReference type="GO" id="GO:0009086">
    <property type="term" value="P:methionine biosynthetic process"/>
    <property type="evidence" value="ECO:0007669"/>
    <property type="project" value="UniProtKB-KW"/>
</dbReference>
<dbReference type="SUPFAM" id="SSF55347">
    <property type="entry name" value="Glyceraldehyde-3-phosphate dehydrogenase-like, C-terminal domain"/>
    <property type="match status" value="1"/>
</dbReference>
<dbReference type="Proteomes" id="UP000245607">
    <property type="component" value="Unassembled WGS sequence"/>
</dbReference>
<dbReference type="PIRSF" id="PIRSF000098">
    <property type="entry name" value="Homoser_dehydrog"/>
    <property type="match status" value="1"/>
</dbReference>
<sequence length="431" mass="46923">METINIGILGLGTVGSGVVRILQSHADKISSITGRKLKVKTVVVRDMTKKRTVDLDGVTLTDDFEMLINDDSIQMVVEVMGTVEKAREYIKRLLEAGKHVVTANKDLIATYGPELTKLAKEKKCDLFYEASVAGGIPILRTIVNSFAADQIVSVKGIVNGTTNYILTQMNQNNVAYEEALKDAQKLGFAEADPTNDVEGIDAAYKMIILTQFAFGKDITLDDVKIEGISKIQLSDIKEAKRLGYNIKLLGVAEKVNDHITVSVGPVLVPQTHPLATVINENNAVFVTGVAVGETMFYGPGAGELPTANSVLSDIISVTKNIVMGITGNSFNDYSHEIKLATPDEVKNPYYISLIVPDKTGEMLKLTELFTNVEASFKLITQTEANEGFAKISIVTHAMTEAQLLKIEEGLKQEKDVELLAAYKVLEKGVVR</sequence>
<proteinExistence type="inferred from homology"/>
<evidence type="ECO:0000256" key="7">
    <source>
        <dbReference type="ARBA" id="ARBA00022605"/>
    </source>
</evidence>
<dbReference type="Gene3D" id="3.30.70.260">
    <property type="match status" value="1"/>
</dbReference>
<evidence type="ECO:0000256" key="18">
    <source>
        <dbReference type="RuleBase" id="RU000579"/>
    </source>
</evidence>
<comment type="caution">
    <text evidence="22">The sequence shown here is derived from an EMBL/GenBank/DDBJ whole genome shotgun (WGS) entry which is preliminary data.</text>
</comment>
<evidence type="ECO:0000256" key="4">
    <source>
        <dbReference type="ARBA" id="ARBA00006753"/>
    </source>
</evidence>
<evidence type="ECO:0000256" key="16">
    <source>
        <dbReference type="PIRSR" id="PIRSR000098-1"/>
    </source>
</evidence>
<keyword evidence="13" id="KW-0915">Sodium</keyword>
<dbReference type="InterPro" id="IPR005106">
    <property type="entry name" value="Asp/hSer_DH_NAD-bd"/>
</dbReference>
<evidence type="ECO:0000256" key="6">
    <source>
        <dbReference type="ARBA" id="ARBA00013376"/>
    </source>
</evidence>
<comment type="pathway">
    <text evidence="2 18">Amino-acid biosynthesis; L-threonine biosynthesis; L-threonine from L-aspartate: step 3/5.</text>
</comment>
<dbReference type="Pfam" id="PF00742">
    <property type="entry name" value="Homoserine_dh"/>
    <property type="match status" value="1"/>
</dbReference>
<dbReference type="UniPathway" id="UPA00050">
    <property type="reaction ID" value="UER00063"/>
</dbReference>